<dbReference type="EMBL" id="CSBK01000274">
    <property type="protein sequence ID" value="COX19149.1"/>
    <property type="molecule type" value="Genomic_DNA"/>
</dbReference>
<proteinExistence type="predicted"/>
<gene>
    <name evidence="1" type="ORF">ERS007739_00837</name>
</gene>
<name>A0A916L8M2_MYCTX</name>
<sequence length="53" mass="5561">MGRRVLGPHVDDDAFTGIRAARGVHDLLPVLPASDQDGLAGAASRVGDCRHQL</sequence>
<evidence type="ECO:0000313" key="2">
    <source>
        <dbReference type="Proteomes" id="UP000039021"/>
    </source>
</evidence>
<dbReference type="Proteomes" id="UP000039021">
    <property type="component" value="Unassembled WGS sequence"/>
</dbReference>
<organism evidence="1 2">
    <name type="scientific">Mycobacterium tuberculosis</name>
    <dbReference type="NCBI Taxonomy" id="1773"/>
    <lineage>
        <taxon>Bacteria</taxon>
        <taxon>Bacillati</taxon>
        <taxon>Actinomycetota</taxon>
        <taxon>Actinomycetes</taxon>
        <taxon>Mycobacteriales</taxon>
        <taxon>Mycobacteriaceae</taxon>
        <taxon>Mycobacterium</taxon>
        <taxon>Mycobacterium tuberculosis complex</taxon>
    </lineage>
</organism>
<dbReference type="AlphaFoldDB" id="A0A916L8M2"/>
<evidence type="ECO:0000313" key="1">
    <source>
        <dbReference type="EMBL" id="COX19149.1"/>
    </source>
</evidence>
<reference evidence="2" key="1">
    <citation type="submission" date="2015-03" db="EMBL/GenBank/DDBJ databases">
        <authorList>
            <consortium name="Pathogen Informatics"/>
        </authorList>
    </citation>
    <scope>NUCLEOTIDE SEQUENCE [LARGE SCALE GENOMIC DNA]</scope>
    <source>
        <strain evidence="2">N09902308</strain>
    </source>
</reference>
<accession>A0A916L8M2</accession>
<protein>
    <submittedName>
        <fullName evidence="1">Uncharacterized protein</fullName>
    </submittedName>
</protein>
<comment type="caution">
    <text evidence="1">The sequence shown here is derived from an EMBL/GenBank/DDBJ whole genome shotgun (WGS) entry which is preliminary data.</text>
</comment>